<organism evidence="15 16">
    <name type="scientific">Mesorhabditis spiculigera</name>
    <dbReference type="NCBI Taxonomy" id="96644"/>
    <lineage>
        <taxon>Eukaryota</taxon>
        <taxon>Metazoa</taxon>
        <taxon>Ecdysozoa</taxon>
        <taxon>Nematoda</taxon>
        <taxon>Chromadorea</taxon>
        <taxon>Rhabditida</taxon>
        <taxon>Rhabditina</taxon>
        <taxon>Rhabditomorpha</taxon>
        <taxon>Rhabditoidea</taxon>
        <taxon>Rhabditidae</taxon>
        <taxon>Mesorhabditinae</taxon>
        <taxon>Mesorhabditis</taxon>
    </lineage>
</organism>
<dbReference type="Proteomes" id="UP001177023">
    <property type="component" value="Unassembled WGS sequence"/>
</dbReference>
<comment type="caution">
    <text evidence="15">The sequence shown here is derived from an EMBL/GenBank/DDBJ whole genome shotgun (WGS) entry which is preliminary data.</text>
</comment>
<dbReference type="CDD" id="cd01365">
    <property type="entry name" value="KISc_KIF1A_KIF1B"/>
    <property type="match status" value="1"/>
</dbReference>
<dbReference type="GO" id="GO:0003777">
    <property type="term" value="F:microtubule motor activity"/>
    <property type="evidence" value="ECO:0007669"/>
    <property type="project" value="InterPro"/>
</dbReference>
<evidence type="ECO:0000256" key="8">
    <source>
        <dbReference type="ARBA" id="ARBA00023175"/>
    </source>
</evidence>
<dbReference type="GO" id="GO:0031966">
    <property type="term" value="C:mitochondrial membrane"/>
    <property type="evidence" value="ECO:0007669"/>
    <property type="project" value="UniProtKB-SubCell"/>
</dbReference>
<protein>
    <recommendedName>
        <fullName evidence="11">Kinesin-like protein</fullName>
    </recommendedName>
</protein>
<evidence type="ECO:0000313" key="16">
    <source>
        <dbReference type="Proteomes" id="UP001177023"/>
    </source>
</evidence>
<proteinExistence type="inferred from homology"/>
<name>A0AA36D2J2_9BILA</name>
<feature type="non-terminal residue" evidence="15">
    <location>
        <position position="1"/>
    </location>
</feature>
<dbReference type="InterPro" id="IPR036961">
    <property type="entry name" value="Kinesin_motor_dom_sf"/>
</dbReference>
<feature type="compositionally biased region" description="Basic residues" evidence="13">
    <location>
        <begin position="853"/>
        <end position="864"/>
    </location>
</feature>
<dbReference type="InterPro" id="IPR035892">
    <property type="entry name" value="C2_domain_sf"/>
</dbReference>
<evidence type="ECO:0000256" key="12">
    <source>
        <dbReference type="SAM" id="Coils"/>
    </source>
</evidence>
<feature type="coiled-coil region" evidence="12">
    <location>
        <begin position="364"/>
        <end position="415"/>
    </location>
</feature>
<dbReference type="GO" id="GO:0005524">
    <property type="term" value="F:ATP binding"/>
    <property type="evidence" value="ECO:0007669"/>
    <property type="project" value="UniProtKB-UniRule"/>
</dbReference>
<evidence type="ECO:0000256" key="4">
    <source>
        <dbReference type="ARBA" id="ARBA00022840"/>
    </source>
</evidence>
<dbReference type="AlphaFoldDB" id="A0AA36D2J2"/>
<evidence type="ECO:0000256" key="11">
    <source>
        <dbReference type="RuleBase" id="RU000394"/>
    </source>
</evidence>
<dbReference type="Gene3D" id="2.60.200.20">
    <property type="match status" value="1"/>
</dbReference>
<evidence type="ECO:0000256" key="7">
    <source>
        <dbReference type="ARBA" id="ARBA00023136"/>
    </source>
</evidence>
<keyword evidence="16" id="KW-1185">Reference proteome</keyword>
<dbReference type="Gene3D" id="3.40.850.10">
    <property type="entry name" value="Kinesin motor domain"/>
    <property type="match status" value="1"/>
</dbReference>
<keyword evidence="5 12" id="KW-0175">Coiled coil</keyword>
<evidence type="ECO:0000256" key="1">
    <source>
        <dbReference type="ARBA" id="ARBA00004318"/>
    </source>
</evidence>
<dbReference type="InterPro" id="IPR000253">
    <property type="entry name" value="FHA_dom"/>
</dbReference>
<gene>
    <name evidence="15" type="ORF">MSPICULIGERA_LOCUS16925</name>
</gene>
<keyword evidence="2" id="KW-0813">Transport</keyword>
<dbReference type="PROSITE" id="PS50067">
    <property type="entry name" value="KINESIN_MOTOR_2"/>
    <property type="match status" value="1"/>
</dbReference>
<evidence type="ECO:0000256" key="6">
    <source>
        <dbReference type="ARBA" id="ARBA00023128"/>
    </source>
</evidence>
<dbReference type="PANTHER" id="PTHR47117">
    <property type="entry name" value="STAR-RELATED LIPID TRANSFER PROTEIN 9"/>
    <property type="match status" value="1"/>
</dbReference>
<dbReference type="Pfam" id="PF00498">
    <property type="entry name" value="FHA"/>
    <property type="match status" value="1"/>
</dbReference>
<keyword evidence="4 10" id="KW-0067">ATP-binding</keyword>
<keyword evidence="6" id="KW-0496">Mitochondrion</keyword>
<dbReference type="GO" id="GO:0007018">
    <property type="term" value="P:microtubule-based movement"/>
    <property type="evidence" value="ECO:0007669"/>
    <property type="project" value="InterPro"/>
</dbReference>
<dbReference type="PRINTS" id="PR00380">
    <property type="entry name" value="KINESINHEAVY"/>
</dbReference>
<dbReference type="FunFam" id="2.60.200.20:FF:000034">
    <property type="entry name" value="kinesin-like protein KIF28P"/>
    <property type="match status" value="1"/>
</dbReference>
<dbReference type="Pfam" id="PF00225">
    <property type="entry name" value="Kinesin"/>
    <property type="match status" value="1"/>
</dbReference>
<dbReference type="SUPFAM" id="SSF49562">
    <property type="entry name" value="C2 domain (Calcium/lipid-binding domain, CaLB)"/>
    <property type="match status" value="1"/>
</dbReference>
<dbReference type="InterPro" id="IPR019821">
    <property type="entry name" value="Kinesin_motor_CS"/>
</dbReference>
<keyword evidence="8 10" id="KW-0505">Motor protein</keyword>
<comment type="similarity">
    <text evidence="10 11">Belongs to the TRAFAC class myosin-kinesin ATPase superfamily. Kinesin family.</text>
</comment>
<dbReference type="SUPFAM" id="SSF52540">
    <property type="entry name" value="P-loop containing nucleoside triphosphate hydrolases"/>
    <property type="match status" value="1"/>
</dbReference>
<dbReference type="SMART" id="SM00240">
    <property type="entry name" value="FHA"/>
    <property type="match status" value="1"/>
</dbReference>
<dbReference type="FunFam" id="3.40.850.10:FF:000063">
    <property type="entry name" value="Kinesin-like protein"/>
    <property type="match status" value="1"/>
</dbReference>
<evidence type="ECO:0000256" key="13">
    <source>
        <dbReference type="SAM" id="MobiDB-lite"/>
    </source>
</evidence>
<dbReference type="SUPFAM" id="SSF49879">
    <property type="entry name" value="SMAD/FHA domain"/>
    <property type="match status" value="1"/>
</dbReference>
<dbReference type="InterPro" id="IPR022140">
    <property type="entry name" value="Kinesin-like_KIF1-typ"/>
</dbReference>
<evidence type="ECO:0000256" key="9">
    <source>
        <dbReference type="ARBA" id="ARBA00054688"/>
    </source>
</evidence>
<dbReference type="GO" id="GO:0005874">
    <property type="term" value="C:microtubule"/>
    <property type="evidence" value="ECO:0007669"/>
    <property type="project" value="UniProtKB-KW"/>
</dbReference>
<keyword evidence="3 10" id="KW-0547">Nucleotide-binding</keyword>
<dbReference type="GO" id="GO:0008017">
    <property type="term" value="F:microtubule binding"/>
    <property type="evidence" value="ECO:0007669"/>
    <property type="project" value="InterPro"/>
</dbReference>
<keyword evidence="11" id="KW-0493">Microtubule</keyword>
<evidence type="ECO:0000256" key="2">
    <source>
        <dbReference type="ARBA" id="ARBA00022448"/>
    </source>
</evidence>
<feature type="domain" description="Kinesin motor" evidence="14">
    <location>
        <begin position="5"/>
        <end position="356"/>
    </location>
</feature>
<evidence type="ECO:0000256" key="10">
    <source>
        <dbReference type="PROSITE-ProRule" id="PRU00283"/>
    </source>
</evidence>
<accession>A0AA36D2J2</accession>
<dbReference type="PROSITE" id="PS00411">
    <property type="entry name" value="KINESIN_MOTOR_1"/>
    <property type="match status" value="1"/>
</dbReference>
<evidence type="ECO:0000313" key="15">
    <source>
        <dbReference type="EMBL" id="CAJ0578682.1"/>
    </source>
</evidence>
<comment type="function">
    <text evidence="9">Microtubule-dependent motor protein required for mitochondrion morphology and transport of mitochondria in neuronal cells.</text>
</comment>
<feature type="binding site" evidence="10">
    <location>
        <begin position="108"/>
        <end position="115"/>
    </location>
    <ligand>
        <name>ATP</name>
        <dbReference type="ChEBI" id="CHEBI:30616"/>
    </ligand>
</feature>
<evidence type="ECO:0000259" key="14">
    <source>
        <dbReference type="PROSITE" id="PS50067"/>
    </source>
</evidence>
<evidence type="ECO:0000256" key="5">
    <source>
        <dbReference type="ARBA" id="ARBA00023054"/>
    </source>
</evidence>
<comment type="subcellular location">
    <subcellularLocation>
        <location evidence="1">Mitochondrion membrane</location>
        <topology evidence="1">Peripheral membrane protein</topology>
    </subcellularLocation>
</comment>
<evidence type="ECO:0000256" key="3">
    <source>
        <dbReference type="ARBA" id="ARBA00022741"/>
    </source>
</evidence>
<sequence length="888" mass="98669">MPGDNIVVAVRVRPFNDREKARKAGLIIEMPDGKATGIRDPSNMSEEPKWFTFDQSYWSHDGFKTESSGYLAPADPKYADQKKVFNDLGKGVLDNAWKGYNCSLFAYGQTGSGKSYSMVGYKENKGIVPIVCEELFKRIEKNKKKDDGTQYEVFFSMFEIYCEKVRDLLSSKPPPKGGLKVREHPKTGFYVESLTSSPVTSYKEIEAKIDEGTKNRTIAATSMNATSSRAHTIVKIQFNQKTGKGGTTKQSQVNLVDLAGSERQQDAQTEGDRLKEGIVINQSLSTLGRVIKALHDQQKAKKKVQIPYRDSVLTCLLKNALGGNSKTIMIAALSPADINYEETLSTLRFADRAKSIKTQAVVNESATERMIRELREENAKLQAGIKGGGGNSEEIENLRRQLAENQKEMANLEKTWQQKVAEEAAKAGNVSAERAAILEKKKTVSHLWNLNEDPALTNVIVHFIPEGELTVGNSSANPPAAIQLNGLSIQPQHAIIVNKGNKKFTLKELEGADILLNGKRIQGETELSQNDRIHFGGNHLYVFCNPQKGAANQDITWDMAQKEIASNAGLASGGSRSGMSKAELMLEEELIALFPAVYRANAMAKELKKKVNFETVLVSPEARGLEDGLTEIWIRVHNTADDTHFLWEKTRFMSRYYGMQEMYENKMDGEDWELPKERDPFYEPPDSEVFIGGAVVYLQSLSYLVDSEETYSIVDFDGKEMGHITVSLAPCSSSGKEINGAYVENPSTLVGKSIGFKVKLLSASGLPKRLYGSSCKYRFFNEKEAITPNIPGTDPSYNHENFYAYRNVSKELIDYLAHNSLYIRVWGTQKAGTTRRSSMSLPMPPRNGETRRSKTKGSTKKKSGSTKSRSNSGSKKRKGSKEPKSAPK</sequence>
<dbReference type="InterPro" id="IPR001752">
    <property type="entry name" value="Kinesin_motor_dom"/>
</dbReference>
<dbReference type="CDD" id="cd22709">
    <property type="entry name" value="FHA_KIF28P"/>
    <property type="match status" value="1"/>
</dbReference>
<dbReference type="EMBL" id="CATQJA010002654">
    <property type="protein sequence ID" value="CAJ0578682.1"/>
    <property type="molecule type" value="Genomic_DNA"/>
</dbReference>
<feature type="region of interest" description="Disordered" evidence="13">
    <location>
        <begin position="833"/>
        <end position="888"/>
    </location>
</feature>
<keyword evidence="7" id="KW-0472">Membrane</keyword>
<dbReference type="SMART" id="SM00129">
    <property type="entry name" value="KISc"/>
    <property type="match status" value="1"/>
</dbReference>
<reference evidence="15" key="1">
    <citation type="submission" date="2023-06" db="EMBL/GenBank/DDBJ databases">
        <authorList>
            <person name="Delattre M."/>
        </authorList>
    </citation>
    <scope>NUCLEOTIDE SEQUENCE</scope>
    <source>
        <strain evidence="15">AF72</strain>
    </source>
</reference>
<dbReference type="InterPro" id="IPR008984">
    <property type="entry name" value="SMAD_FHA_dom_sf"/>
</dbReference>
<dbReference type="InterPro" id="IPR027417">
    <property type="entry name" value="P-loop_NTPase"/>
</dbReference>
<dbReference type="Pfam" id="PF12423">
    <property type="entry name" value="KIF1B"/>
    <property type="match status" value="1"/>
</dbReference>